<proteinExistence type="predicted"/>
<evidence type="ECO:0000313" key="2">
    <source>
        <dbReference type="Proteomes" id="UP000299102"/>
    </source>
</evidence>
<accession>A0A4C1SCN5</accession>
<name>A0A4C1SCN5_EUMVA</name>
<gene>
    <name evidence="1" type="ORF">EVAR_294_1</name>
</gene>
<reference evidence="1 2" key="1">
    <citation type="journal article" date="2019" name="Commun. Biol.">
        <title>The bagworm genome reveals a unique fibroin gene that provides high tensile strength.</title>
        <authorList>
            <person name="Kono N."/>
            <person name="Nakamura H."/>
            <person name="Ohtoshi R."/>
            <person name="Tomita M."/>
            <person name="Numata K."/>
            <person name="Arakawa K."/>
        </authorList>
    </citation>
    <scope>NUCLEOTIDE SEQUENCE [LARGE SCALE GENOMIC DNA]</scope>
</reference>
<organism evidence="1 2">
    <name type="scientific">Eumeta variegata</name>
    <name type="common">Bagworm moth</name>
    <name type="synonym">Eumeta japonica</name>
    <dbReference type="NCBI Taxonomy" id="151549"/>
    <lineage>
        <taxon>Eukaryota</taxon>
        <taxon>Metazoa</taxon>
        <taxon>Ecdysozoa</taxon>
        <taxon>Arthropoda</taxon>
        <taxon>Hexapoda</taxon>
        <taxon>Insecta</taxon>
        <taxon>Pterygota</taxon>
        <taxon>Neoptera</taxon>
        <taxon>Endopterygota</taxon>
        <taxon>Lepidoptera</taxon>
        <taxon>Glossata</taxon>
        <taxon>Ditrysia</taxon>
        <taxon>Tineoidea</taxon>
        <taxon>Psychidae</taxon>
        <taxon>Oiketicinae</taxon>
        <taxon>Eumeta</taxon>
    </lineage>
</organism>
<sequence length="125" mass="14015">MRARCARCGSLPAAAPIGIVAGHEYFTEMTRYRPVRRPRPAPARPHKLRARYATVSARRPPALIDRSAYAVHAITSAVSVARQRGPRAAMADSARRWPADSGRLRRFTYSLRYISPLRIVCSSER</sequence>
<keyword evidence="2" id="KW-1185">Reference proteome</keyword>
<comment type="caution">
    <text evidence="1">The sequence shown here is derived from an EMBL/GenBank/DDBJ whole genome shotgun (WGS) entry which is preliminary data.</text>
</comment>
<dbReference type="EMBL" id="BGZK01000001">
    <property type="protein sequence ID" value="GBO98840.1"/>
    <property type="molecule type" value="Genomic_DNA"/>
</dbReference>
<protein>
    <submittedName>
        <fullName evidence="1">Uncharacterized protein</fullName>
    </submittedName>
</protein>
<evidence type="ECO:0000313" key="1">
    <source>
        <dbReference type="EMBL" id="GBO98840.1"/>
    </source>
</evidence>
<dbReference type="Proteomes" id="UP000299102">
    <property type="component" value="Unassembled WGS sequence"/>
</dbReference>
<dbReference type="AlphaFoldDB" id="A0A4C1SCN5"/>